<dbReference type="RefSeq" id="WP_206633813.1">
    <property type="nucleotide sequence ID" value="NZ_QOVM01000007.1"/>
</dbReference>
<protein>
    <submittedName>
        <fullName evidence="2">Uncharacterized protein</fullName>
    </submittedName>
</protein>
<feature type="transmembrane region" description="Helical" evidence="1">
    <location>
        <begin position="12"/>
        <end position="37"/>
    </location>
</feature>
<keyword evidence="1" id="KW-0472">Membrane</keyword>
<keyword evidence="1" id="KW-0812">Transmembrane</keyword>
<accession>A0A4Q0P2H1</accession>
<gene>
    <name evidence="2" type="ORF">DSM00_2791</name>
</gene>
<dbReference type="AlphaFoldDB" id="A0A4Q0P2H1"/>
<name>A0A4Q0P2H1_9FLAO</name>
<dbReference type="Proteomes" id="UP000289238">
    <property type="component" value="Unassembled WGS sequence"/>
</dbReference>
<comment type="caution">
    <text evidence="2">The sequence shown here is derived from an EMBL/GenBank/DDBJ whole genome shotgun (WGS) entry which is preliminary data.</text>
</comment>
<organism evidence="2 3">
    <name type="scientific">Leeuwenhoekiella aequorea</name>
    <dbReference type="NCBI Taxonomy" id="283736"/>
    <lineage>
        <taxon>Bacteria</taxon>
        <taxon>Pseudomonadati</taxon>
        <taxon>Bacteroidota</taxon>
        <taxon>Flavobacteriia</taxon>
        <taxon>Flavobacteriales</taxon>
        <taxon>Flavobacteriaceae</taxon>
        <taxon>Leeuwenhoekiella</taxon>
    </lineage>
</organism>
<feature type="transmembrane region" description="Helical" evidence="1">
    <location>
        <begin position="113"/>
        <end position="134"/>
    </location>
</feature>
<evidence type="ECO:0000313" key="3">
    <source>
        <dbReference type="Proteomes" id="UP000289238"/>
    </source>
</evidence>
<feature type="transmembrane region" description="Helical" evidence="1">
    <location>
        <begin position="57"/>
        <end position="81"/>
    </location>
</feature>
<dbReference type="EMBL" id="QOVM01000007">
    <property type="protein sequence ID" value="RXG20687.1"/>
    <property type="molecule type" value="Genomic_DNA"/>
</dbReference>
<evidence type="ECO:0000313" key="2">
    <source>
        <dbReference type="EMBL" id="RXG20687.1"/>
    </source>
</evidence>
<evidence type="ECO:0000256" key="1">
    <source>
        <dbReference type="SAM" id="Phobius"/>
    </source>
</evidence>
<keyword evidence="1" id="KW-1133">Transmembrane helix</keyword>
<proteinExistence type="predicted"/>
<sequence>MKEGLIKDTYELVFKEIQTVITIFYILIVGIGMLFTYQKYSEFGINIFDYADVFDFLVAPFSDFKIILFSTITLLLVFLFFKLDSLYKRKFPKNYSSMNFGWDKKSWFNTYRYSLFFLLFILYINLSADFYGIFTSKETKEKSPINLKYSDNETINGILIGKTKDVIFLLQGKKVKAIPINSIIKEFEIK</sequence>
<keyword evidence="3" id="KW-1185">Reference proteome</keyword>
<reference evidence="2 3" key="1">
    <citation type="submission" date="2018-07" db="EMBL/GenBank/DDBJ databases">
        <title>Leeuwenhoekiella genomics.</title>
        <authorList>
            <person name="Tahon G."/>
            <person name="Willems A."/>
        </authorList>
    </citation>
    <scope>NUCLEOTIDE SEQUENCE [LARGE SCALE GENOMIC DNA]</scope>
    <source>
        <strain evidence="2 3">LMG 22550</strain>
    </source>
</reference>